<dbReference type="Proteomes" id="UP000261111">
    <property type="component" value="Unassembled WGS sequence"/>
</dbReference>
<evidence type="ECO:0008006" key="4">
    <source>
        <dbReference type="Google" id="ProtNLM"/>
    </source>
</evidence>
<name>A0A3E2WEU4_9FIRM</name>
<feature type="compositionally biased region" description="Basic and acidic residues" evidence="1">
    <location>
        <begin position="134"/>
        <end position="149"/>
    </location>
</feature>
<reference evidence="2 3" key="1">
    <citation type="submission" date="2018-08" db="EMBL/GenBank/DDBJ databases">
        <title>A genome reference for cultivated species of the human gut microbiota.</title>
        <authorList>
            <person name="Zou Y."/>
            <person name="Xue W."/>
            <person name="Luo G."/>
        </authorList>
    </citation>
    <scope>NUCLEOTIDE SEQUENCE [LARGE SCALE GENOMIC DNA]</scope>
    <source>
        <strain evidence="2 3">AF19-21</strain>
    </source>
</reference>
<organism evidence="2 3">
    <name type="scientific">Hungatella hathewayi</name>
    <dbReference type="NCBI Taxonomy" id="154046"/>
    <lineage>
        <taxon>Bacteria</taxon>
        <taxon>Bacillati</taxon>
        <taxon>Bacillota</taxon>
        <taxon>Clostridia</taxon>
        <taxon>Lachnospirales</taxon>
        <taxon>Lachnospiraceae</taxon>
        <taxon>Hungatella</taxon>
    </lineage>
</organism>
<proteinExistence type="predicted"/>
<evidence type="ECO:0000313" key="3">
    <source>
        <dbReference type="Proteomes" id="UP000261111"/>
    </source>
</evidence>
<dbReference type="EMBL" id="QVIA01000034">
    <property type="protein sequence ID" value="RGC24868.1"/>
    <property type="molecule type" value="Genomic_DNA"/>
</dbReference>
<protein>
    <recommendedName>
        <fullName evidence="4">DUF4355 domain-containing protein</fullName>
    </recommendedName>
</protein>
<evidence type="ECO:0000313" key="2">
    <source>
        <dbReference type="EMBL" id="RGC24868.1"/>
    </source>
</evidence>
<gene>
    <name evidence="2" type="ORF">DWX41_20885</name>
</gene>
<dbReference type="RefSeq" id="WP_117441291.1">
    <property type="nucleotide sequence ID" value="NZ_QVIA01000034.1"/>
</dbReference>
<accession>A0A3E2WEU4</accession>
<comment type="caution">
    <text evidence="2">The sequence shown here is derived from an EMBL/GenBank/DDBJ whole genome shotgun (WGS) entry which is preliminary data.</text>
</comment>
<feature type="region of interest" description="Disordered" evidence="1">
    <location>
        <begin position="134"/>
        <end position="168"/>
    </location>
</feature>
<dbReference type="AlphaFoldDB" id="A0A3E2WEU4"/>
<sequence>MTREQVKEQFPDATDEQITAILNINGTDLTAAKKHNVDPKELKRLQERDAAYQKLLDADLTDAEKIQKALKEADDTKAEYAKKTNRLDVEKILISAGLNEEDYAGLIDGIVSEDAEKSKAMATTLSNMLNKQKEATEQKVKEELMDKTKTPGGTGGSGSGGGDEKTDAEIFAETMVKESASDAKGAEDIIGAYK</sequence>
<feature type="compositionally biased region" description="Gly residues" evidence="1">
    <location>
        <begin position="152"/>
        <end position="161"/>
    </location>
</feature>
<evidence type="ECO:0000256" key="1">
    <source>
        <dbReference type="SAM" id="MobiDB-lite"/>
    </source>
</evidence>